<dbReference type="AlphaFoldDB" id="A0A084U9C9"/>
<dbReference type="EMBL" id="JMQM01000001">
    <property type="protein sequence ID" value="KFB09565.1"/>
    <property type="molecule type" value="Genomic_DNA"/>
</dbReference>
<reference evidence="2 3" key="1">
    <citation type="submission" date="2014-05" db="EMBL/GenBank/DDBJ databases">
        <title>Draft Genome Sequence of Nitratireductor basaltis Strain UMTGB225, A Marine Bacterium Isolated from Green Barrel Tunicate.</title>
        <authorList>
            <person name="Gan H.Y."/>
        </authorList>
    </citation>
    <scope>NUCLEOTIDE SEQUENCE [LARGE SCALE GENOMIC DNA]</scope>
    <source>
        <strain evidence="2 3">UMTGB225</strain>
    </source>
</reference>
<keyword evidence="3" id="KW-1185">Reference proteome</keyword>
<dbReference type="eggNOG" id="ENOG5032RKN">
    <property type="taxonomic scope" value="Bacteria"/>
</dbReference>
<feature type="transmembrane region" description="Helical" evidence="1">
    <location>
        <begin position="136"/>
        <end position="157"/>
    </location>
</feature>
<dbReference type="RefSeq" id="WP_036479605.1">
    <property type="nucleotide sequence ID" value="NZ_JMQM01000001.1"/>
</dbReference>
<evidence type="ECO:0000313" key="2">
    <source>
        <dbReference type="EMBL" id="KFB09565.1"/>
    </source>
</evidence>
<dbReference type="PATRIC" id="fig|472175.3.peg.601"/>
<evidence type="ECO:0008006" key="4">
    <source>
        <dbReference type="Google" id="ProtNLM"/>
    </source>
</evidence>
<protein>
    <recommendedName>
        <fullName evidence="4">DUF2937 family protein</fullName>
    </recommendedName>
</protein>
<gene>
    <name evidence="2" type="ORF">EL18_00581</name>
</gene>
<organism evidence="2 3">
    <name type="scientific">Nitratireductor basaltis</name>
    <dbReference type="NCBI Taxonomy" id="472175"/>
    <lineage>
        <taxon>Bacteria</taxon>
        <taxon>Pseudomonadati</taxon>
        <taxon>Pseudomonadota</taxon>
        <taxon>Alphaproteobacteria</taxon>
        <taxon>Hyphomicrobiales</taxon>
        <taxon>Phyllobacteriaceae</taxon>
        <taxon>Nitratireductor</taxon>
    </lineage>
</organism>
<keyword evidence="1" id="KW-0472">Membrane</keyword>
<dbReference type="InterPro" id="IPR022584">
    <property type="entry name" value="DUF2937"/>
</dbReference>
<dbReference type="Proteomes" id="UP000053675">
    <property type="component" value="Unassembled WGS sequence"/>
</dbReference>
<proteinExistence type="predicted"/>
<sequence length="169" mass="18974">MKASSVVALAAAIAGGGITSQAPEFSQQYRQRLHGALDEMRAVVERFDADAAQNGLQREEALQLYMNSQENFLRDRGVSMQKVLERHESLEKQAEHFSALPPAFRPAALLRVPDRKLMNNAWRDFEPAVPLTPHGLIWAFLGAVSAFCLIKLVAFPLRKKRRKLHAREA</sequence>
<dbReference type="Pfam" id="PF11157">
    <property type="entry name" value="DUF2937"/>
    <property type="match status" value="1"/>
</dbReference>
<comment type="caution">
    <text evidence="2">The sequence shown here is derived from an EMBL/GenBank/DDBJ whole genome shotgun (WGS) entry which is preliminary data.</text>
</comment>
<evidence type="ECO:0000313" key="3">
    <source>
        <dbReference type="Proteomes" id="UP000053675"/>
    </source>
</evidence>
<dbReference type="STRING" id="472175.EL18_00581"/>
<name>A0A084U9C9_9HYPH</name>
<keyword evidence="1" id="KW-1133">Transmembrane helix</keyword>
<keyword evidence="1" id="KW-0812">Transmembrane</keyword>
<accession>A0A084U9C9</accession>
<dbReference type="OrthoDB" id="193051at2"/>
<evidence type="ECO:0000256" key="1">
    <source>
        <dbReference type="SAM" id="Phobius"/>
    </source>
</evidence>